<evidence type="ECO:0000313" key="4">
    <source>
        <dbReference type="EMBL" id="MDI2032507.1"/>
    </source>
</evidence>
<dbReference type="Pfam" id="PF08338">
    <property type="entry name" value="DUF1731"/>
    <property type="match status" value="1"/>
</dbReference>
<accession>A0ABT6PWX9</accession>
<evidence type="ECO:0000259" key="2">
    <source>
        <dbReference type="Pfam" id="PF01370"/>
    </source>
</evidence>
<feature type="domain" description="NAD-dependent epimerase/dehydratase" evidence="2">
    <location>
        <begin position="150"/>
        <end position="352"/>
    </location>
</feature>
<dbReference type="InterPro" id="IPR010099">
    <property type="entry name" value="SDR39U1"/>
</dbReference>
<reference evidence="4 5" key="1">
    <citation type="submission" date="2023-04" db="EMBL/GenBank/DDBJ databases">
        <title>Draft genome sequence of Saccharopolyspora sp. TS4A08 isolated from sweet potato rhizospheric soil.</title>
        <authorList>
            <person name="Suksaard P."/>
            <person name="Duangmal K."/>
        </authorList>
    </citation>
    <scope>NUCLEOTIDE SEQUENCE [LARGE SCALE GENOMIC DNA]</scope>
    <source>
        <strain evidence="4 5">TS4A08</strain>
    </source>
</reference>
<keyword evidence="5" id="KW-1185">Reference proteome</keyword>
<dbReference type="PANTHER" id="PTHR11092">
    <property type="entry name" value="SUGAR NUCLEOTIDE EPIMERASE RELATED"/>
    <property type="match status" value="1"/>
</dbReference>
<name>A0ABT6PWX9_9PSEU</name>
<dbReference type="Gene3D" id="3.40.50.720">
    <property type="entry name" value="NAD(P)-binding Rossmann-like Domain"/>
    <property type="match status" value="1"/>
</dbReference>
<sequence>MSLRCSSVVEFPVEEVFAWHARPGAITRLTPPWQPVRVLGEATSLRDGRAVLGFPGGLRWVASHRPDGYRPPHRFVDQLTSLPLSAVLSWRHTHEFTSLDERSTRVTDTVETAVPERALRAMFTYRHAQLRDDLAAHARARAWAASPRTVAVTGSSGLVGRAVTALLTTGGHQVIRLVRRPARSRDERQWRPEDPAPDLLTGVDAVIHLAGSPIAGRFTDAHEAAIRDSRVRPTRRLAELAATGGPSAFVSASAVGYYGTARGDEILTESSPRGDGFLAEVAADWEAATTPAAEAGLRTTNVRTGIVQSPRGGVLALQHPLFSAGLGGRLGDGHQWTPWIGIDDLSDIYLRCVLDPGLSGPVNAVAPVPVRNADHAATLARVLSRPALLPVPELGPRLLLGERGARELAFADQRVHPERLRRAGHRFRHPHLETALRHVFGRPAPGG</sequence>
<evidence type="ECO:0000313" key="5">
    <source>
        <dbReference type="Proteomes" id="UP001237595"/>
    </source>
</evidence>
<proteinExistence type="inferred from homology"/>
<dbReference type="RefSeq" id="WP_281458756.1">
    <property type="nucleotide sequence ID" value="NZ_JASAOF010000030.1"/>
</dbReference>
<dbReference type="Gene3D" id="3.30.530.20">
    <property type="match status" value="1"/>
</dbReference>
<organism evidence="4 5">
    <name type="scientific">Saccharopolyspora ipomoeae</name>
    <dbReference type="NCBI Taxonomy" id="3042027"/>
    <lineage>
        <taxon>Bacteria</taxon>
        <taxon>Bacillati</taxon>
        <taxon>Actinomycetota</taxon>
        <taxon>Actinomycetes</taxon>
        <taxon>Pseudonocardiales</taxon>
        <taxon>Pseudonocardiaceae</taxon>
        <taxon>Saccharopolyspora</taxon>
    </lineage>
</organism>
<gene>
    <name evidence="4" type="ORF">QFW96_28065</name>
</gene>
<dbReference type="SUPFAM" id="SSF51735">
    <property type="entry name" value="NAD(P)-binding Rossmann-fold domains"/>
    <property type="match status" value="1"/>
</dbReference>
<dbReference type="InterPro" id="IPR001509">
    <property type="entry name" value="Epimerase_deHydtase"/>
</dbReference>
<feature type="domain" description="DUF1731" evidence="3">
    <location>
        <begin position="391"/>
        <end position="439"/>
    </location>
</feature>
<dbReference type="CDD" id="cd07820">
    <property type="entry name" value="SRPBCC_3"/>
    <property type="match status" value="1"/>
</dbReference>
<dbReference type="Pfam" id="PF01370">
    <property type="entry name" value="Epimerase"/>
    <property type="match status" value="1"/>
</dbReference>
<dbReference type="InterPro" id="IPR023393">
    <property type="entry name" value="START-like_dom_sf"/>
</dbReference>
<dbReference type="EMBL" id="JASAOF010000030">
    <property type="protein sequence ID" value="MDI2032507.1"/>
    <property type="molecule type" value="Genomic_DNA"/>
</dbReference>
<comment type="similarity">
    <text evidence="1">Belongs to the NAD(P)-dependent epimerase/dehydratase family. SDR39U1 subfamily.</text>
</comment>
<dbReference type="Proteomes" id="UP001237595">
    <property type="component" value="Unassembled WGS sequence"/>
</dbReference>
<evidence type="ECO:0000259" key="3">
    <source>
        <dbReference type="Pfam" id="PF08338"/>
    </source>
</evidence>
<dbReference type="SUPFAM" id="SSF55961">
    <property type="entry name" value="Bet v1-like"/>
    <property type="match status" value="1"/>
</dbReference>
<evidence type="ECO:0000256" key="1">
    <source>
        <dbReference type="ARBA" id="ARBA00009353"/>
    </source>
</evidence>
<comment type="caution">
    <text evidence="4">The sequence shown here is derived from an EMBL/GenBank/DDBJ whole genome shotgun (WGS) entry which is preliminary data.</text>
</comment>
<protein>
    <submittedName>
        <fullName evidence="4">TIGR01777 family oxidoreductase</fullName>
    </submittedName>
</protein>
<dbReference type="InterPro" id="IPR013549">
    <property type="entry name" value="DUF1731"/>
</dbReference>
<dbReference type="NCBIfam" id="TIGR01777">
    <property type="entry name" value="yfcH"/>
    <property type="match status" value="1"/>
</dbReference>
<dbReference type="InterPro" id="IPR036291">
    <property type="entry name" value="NAD(P)-bd_dom_sf"/>
</dbReference>
<dbReference type="PANTHER" id="PTHR11092:SF0">
    <property type="entry name" value="EPIMERASE FAMILY PROTEIN SDR39U1"/>
    <property type="match status" value="1"/>
</dbReference>